<name>A0A1F6V0V4_9BACT</name>
<dbReference type="Proteomes" id="UP000177602">
    <property type="component" value="Unassembled WGS sequence"/>
</dbReference>
<dbReference type="AlphaFoldDB" id="A0A1F6V0V4"/>
<reference evidence="1 2" key="1">
    <citation type="journal article" date="2016" name="Nat. Commun.">
        <title>Thousands of microbial genomes shed light on interconnected biogeochemical processes in an aquifer system.</title>
        <authorList>
            <person name="Anantharaman K."/>
            <person name="Brown C.T."/>
            <person name="Hug L.A."/>
            <person name="Sharon I."/>
            <person name="Castelle C.J."/>
            <person name="Probst A.J."/>
            <person name="Thomas B.C."/>
            <person name="Singh A."/>
            <person name="Wilkins M.J."/>
            <person name="Karaoz U."/>
            <person name="Brodie E.L."/>
            <person name="Williams K.H."/>
            <person name="Hubbard S.S."/>
            <person name="Banfield J.F."/>
        </authorList>
    </citation>
    <scope>NUCLEOTIDE SEQUENCE [LARGE SCALE GENOMIC DNA]</scope>
</reference>
<evidence type="ECO:0000313" key="2">
    <source>
        <dbReference type="Proteomes" id="UP000177602"/>
    </source>
</evidence>
<dbReference type="STRING" id="1801737.A2818_01605"/>
<comment type="caution">
    <text evidence="1">The sequence shown here is derived from an EMBL/GenBank/DDBJ whole genome shotgun (WGS) entry which is preliminary data.</text>
</comment>
<dbReference type="EMBL" id="MFTN01000007">
    <property type="protein sequence ID" value="OGI63303.1"/>
    <property type="molecule type" value="Genomic_DNA"/>
</dbReference>
<organism evidence="1 2">
    <name type="scientific">Candidatus Nomurabacteria bacterium RIFCSPHIGHO2_01_FULL_40_12</name>
    <dbReference type="NCBI Taxonomy" id="1801737"/>
    <lineage>
        <taxon>Bacteria</taxon>
        <taxon>Candidatus Nomuraibacteriota</taxon>
    </lineage>
</organism>
<protein>
    <submittedName>
        <fullName evidence="1">Uncharacterized protein</fullName>
    </submittedName>
</protein>
<evidence type="ECO:0000313" key="1">
    <source>
        <dbReference type="EMBL" id="OGI63303.1"/>
    </source>
</evidence>
<proteinExistence type="predicted"/>
<accession>A0A1F6V0V4</accession>
<sequence length="590" mass="70373">MIKNSENKICQNCKQDFTIESEDFNFYEKMKVPPPTFCPDCRFQRRLMFRNNRVFYRRECALCNKSMLSVYNKNKSYTVFCRECWFGDKWNPLDYGNDYDFSRTFFTQFLELQKKVPRSNLFQTNYVNSEYCNYGKDFKECYLLFGGYNNERLYFGNQVFDSRDSMDIAFSDKIEFSYGLFECQRTNKLFFSEHCVDCVESLYLIDCRNCINCFGCVGLVNKQYYIFNKPYTREEYLEFIKENQGSFKRHQENLKKVKEVKMIMPYRYARVYKSVNSDGDDLSEARNTHDSYSSKETEDSRFLFFCRHGTKDCYDISFIGFNCELEYENCHSFGGHNAAFGVRNFSSQNIRYSEDCHDCQNIYGCIGLRKQNYCILNKQYSKEEYEKLLPKIIKHMADTPFINKRGKIYKYGEFFPTELSPFAYNETIAQEYFPLSKEEALAKDYEWQDIEDRNYKMDIKTEDIPDNISKIGDDILNKVIECGHGGKCKEQCTEAFKIVPEELKFLKRMNLPLPRLCPNCRNYQLLNLRNPLKLWERACMCDPTLQSFDGRSRTNHFHGQDKCVIEFKTSYAPERPEVVYCEKCYQQEIY</sequence>
<gene>
    <name evidence="1" type="ORF">A2818_01605</name>
</gene>